<dbReference type="AlphaFoldDB" id="A0A0V0Z1A7"/>
<evidence type="ECO:0000313" key="2">
    <source>
        <dbReference type="Proteomes" id="UP000054653"/>
    </source>
</evidence>
<evidence type="ECO:0000313" key="1">
    <source>
        <dbReference type="EMBL" id="KRY06313.1"/>
    </source>
</evidence>
<proteinExistence type="predicted"/>
<gene>
    <name evidence="1" type="ORF">T03_15462</name>
</gene>
<dbReference type="Proteomes" id="UP000054653">
    <property type="component" value="Unassembled WGS sequence"/>
</dbReference>
<protein>
    <submittedName>
        <fullName evidence="1">Uncharacterized protein</fullName>
    </submittedName>
</protein>
<accession>A0A0V0Z1A7</accession>
<comment type="caution">
    <text evidence="1">The sequence shown here is derived from an EMBL/GenBank/DDBJ whole genome shotgun (WGS) entry which is preliminary data.</text>
</comment>
<dbReference type="EMBL" id="JYDI01004527">
    <property type="protein sequence ID" value="KRY06313.1"/>
    <property type="molecule type" value="Genomic_DNA"/>
</dbReference>
<name>A0A0V0Z1A7_TRIBR</name>
<keyword evidence="2" id="KW-1185">Reference proteome</keyword>
<sequence length="73" mass="7424">MPNTFCGLSSPTGVAAGEALSLQPQGCPSSTAASTAAPLPPVLLQLPFASLPWQLLPLGFRRLAAGLPGQRLL</sequence>
<reference evidence="1 2" key="1">
    <citation type="submission" date="2015-01" db="EMBL/GenBank/DDBJ databases">
        <title>Evolution of Trichinella species and genotypes.</title>
        <authorList>
            <person name="Korhonen P.K."/>
            <person name="Edoardo P."/>
            <person name="Giuseppe L.R."/>
            <person name="Gasser R.B."/>
        </authorList>
    </citation>
    <scope>NUCLEOTIDE SEQUENCE [LARGE SCALE GENOMIC DNA]</scope>
    <source>
        <strain evidence="1">ISS120</strain>
    </source>
</reference>
<organism evidence="1 2">
    <name type="scientific">Trichinella britovi</name>
    <name type="common">Parasitic roundworm</name>
    <dbReference type="NCBI Taxonomy" id="45882"/>
    <lineage>
        <taxon>Eukaryota</taxon>
        <taxon>Metazoa</taxon>
        <taxon>Ecdysozoa</taxon>
        <taxon>Nematoda</taxon>
        <taxon>Enoplea</taxon>
        <taxon>Dorylaimia</taxon>
        <taxon>Trichinellida</taxon>
        <taxon>Trichinellidae</taxon>
        <taxon>Trichinella</taxon>
    </lineage>
</organism>